<dbReference type="SMR" id="A2F644"/>
<dbReference type="VEuPathDB" id="TrichDB:TVAG_215140"/>
<dbReference type="RefSeq" id="XP_001312544.1">
    <property type="nucleotide sequence ID" value="XM_001312543.1"/>
</dbReference>
<dbReference type="Proteomes" id="UP000001542">
    <property type="component" value="Unassembled WGS sequence"/>
</dbReference>
<name>A2F644_TRIV3</name>
<dbReference type="VEuPathDB" id="TrichDB:TVAGG3_0363860"/>
<proteinExistence type="predicted"/>
<reference evidence="1" key="1">
    <citation type="submission" date="2006-10" db="EMBL/GenBank/DDBJ databases">
        <authorList>
            <person name="Amadeo P."/>
            <person name="Zhao Q."/>
            <person name="Wortman J."/>
            <person name="Fraser-Liggett C."/>
            <person name="Carlton J."/>
        </authorList>
    </citation>
    <scope>NUCLEOTIDE SEQUENCE</scope>
    <source>
        <strain evidence="1">G3</strain>
    </source>
</reference>
<dbReference type="EMBL" id="DS113631">
    <property type="protein sequence ID" value="EAX99614.1"/>
    <property type="molecule type" value="Genomic_DNA"/>
</dbReference>
<dbReference type="KEGG" id="tva:4757424"/>
<sequence length="169" mass="19830">MFTLYLHDTDGNTQEIVVSPSDPIKRLDINFKNGQRPHIIFDNHLIVSDFTFSFYGIKNGDHLYLMPNTTGKSNQMTSPFLPERFNEAQKRFNMAQSFHPESDHSFVLESVRLKDQYFNKIESNYYLNRAVMARTFEAEQTVRKIKHTKLITDFKKLSKPSTTALPKFW</sequence>
<dbReference type="InterPro" id="IPR029071">
    <property type="entry name" value="Ubiquitin-like_domsf"/>
</dbReference>
<dbReference type="InParanoid" id="A2F644"/>
<dbReference type="AlphaFoldDB" id="A2F644"/>
<accession>A2F644</accession>
<dbReference type="SUPFAM" id="SSF54236">
    <property type="entry name" value="Ubiquitin-like"/>
    <property type="match status" value="1"/>
</dbReference>
<evidence type="ECO:0008006" key="3">
    <source>
        <dbReference type="Google" id="ProtNLM"/>
    </source>
</evidence>
<evidence type="ECO:0000313" key="1">
    <source>
        <dbReference type="EMBL" id="EAX99614.1"/>
    </source>
</evidence>
<keyword evidence="2" id="KW-1185">Reference proteome</keyword>
<evidence type="ECO:0000313" key="2">
    <source>
        <dbReference type="Proteomes" id="UP000001542"/>
    </source>
</evidence>
<reference evidence="1" key="2">
    <citation type="journal article" date="2007" name="Science">
        <title>Draft genome sequence of the sexually transmitted pathogen Trichomonas vaginalis.</title>
        <authorList>
            <person name="Carlton J.M."/>
            <person name="Hirt R.P."/>
            <person name="Silva J.C."/>
            <person name="Delcher A.L."/>
            <person name="Schatz M."/>
            <person name="Zhao Q."/>
            <person name="Wortman J.R."/>
            <person name="Bidwell S.L."/>
            <person name="Alsmark U.C.M."/>
            <person name="Besteiro S."/>
            <person name="Sicheritz-Ponten T."/>
            <person name="Noel C.J."/>
            <person name="Dacks J.B."/>
            <person name="Foster P.G."/>
            <person name="Simillion C."/>
            <person name="Van de Peer Y."/>
            <person name="Miranda-Saavedra D."/>
            <person name="Barton G.J."/>
            <person name="Westrop G.D."/>
            <person name="Mueller S."/>
            <person name="Dessi D."/>
            <person name="Fiori P.L."/>
            <person name="Ren Q."/>
            <person name="Paulsen I."/>
            <person name="Zhang H."/>
            <person name="Bastida-Corcuera F.D."/>
            <person name="Simoes-Barbosa A."/>
            <person name="Brown M.T."/>
            <person name="Hayes R.D."/>
            <person name="Mukherjee M."/>
            <person name="Okumura C.Y."/>
            <person name="Schneider R."/>
            <person name="Smith A.J."/>
            <person name="Vanacova S."/>
            <person name="Villalvazo M."/>
            <person name="Haas B.J."/>
            <person name="Pertea M."/>
            <person name="Feldblyum T.V."/>
            <person name="Utterback T.R."/>
            <person name="Shu C.L."/>
            <person name="Osoegawa K."/>
            <person name="de Jong P.J."/>
            <person name="Hrdy I."/>
            <person name="Horvathova L."/>
            <person name="Zubacova Z."/>
            <person name="Dolezal P."/>
            <person name="Malik S.B."/>
            <person name="Logsdon J.M. Jr."/>
            <person name="Henze K."/>
            <person name="Gupta A."/>
            <person name="Wang C.C."/>
            <person name="Dunne R.L."/>
            <person name="Upcroft J.A."/>
            <person name="Upcroft P."/>
            <person name="White O."/>
            <person name="Salzberg S.L."/>
            <person name="Tang P."/>
            <person name="Chiu C.-H."/>
            <person name="Lee Y.-S."/>
            <person name="Embley T.M."/>
            <person name="Coombs G.H."/>
            <person name="Mottram J.C."/>
            <person name="Tachezy J."/>
            <person name="Fraser-Liggett C.M."/>
            <person name="Johnson P.J."/>
        </authorList>
    </citation>
    <scope>NUCLEOTIDE SEQUENCE [LARGE SCALE GENOMIC DNA]</scope>
    <source>
        <strain evidence="1">G3</strain>
    </source>
</reference>
<dbReference type="OrthoDB" id="10606170at2759"/>
<protein>
    <recommendedName>
        <fullName evidence="3">Ubiquitin-like domain-containing protein</fullName>
    </recommendedName>
</protein>
<gene>
    <name evidence="1" type="ORF">TVAG_215140</name>
</gene>
<organism evidence="1 2">
    <name type="scientific">Trichomonas vaginalis (strain ATCC PRA-98 / G3)</name>
    <dbReference type="NCBI Taxonomy" id="412133"/>
    <lineage>
        <taxon>Eukaryota</taxon>
        <taxon>Metamonada</taxon>
        <taxon>Parabasalia</taxon>
        <taxon>Trichomonadida</taxon>
        <taxon>Trichomonadidae</taxon>
        <taxon>Trichomonas</taxon>
    </lineage>
</organism>